<dbReference type="GO" id="GO:0004150">
    <property type="term" value="F:dihydroneopterin aldolase activity"/>
    <property type="evidence" value="ECO:0007669"/>
    <property type="project" value="UniProtKB-UniRule"/>
</dbReference>
<protein>
    <recommendedName>
        <fullName evidence="6">7,8-dihydroneopterin aldolase</fullName>
        <ecNumber evidence="6">4.1.2.25</ecNumber>
    </recommendedName>
</protein>
<dbReference type="GO" id="GO:0046654">
    <property type="term" value="P:tetrahydrofolate biosynthetic process"/>
    <property type="evidence" value="ECO:0007669"/>
    <property type="project" value="UniProtKB-UniRule"/>
</dbReference>
<evidence type="ECO:0000256" key="2">
    <source>
        <dbReference type="ARBA" id="ARBA00005013"/>
    </source>
</evidence>
<dbReference type="Proteomes" id="UP000199373">
    <property type="component" value="Unassembled WGS sequence"/>
</dbReference>
<evidence type="ECO:0000259" key="7">
    <source>
        <dbReference type="SMART" id="SM00905"/>
    </source>
</evidence>
<evidence type="ECO:0000256" key="4">
    <source>
        <dbReference type="ARBA" id="ARBA00022909"/>
    </source>
</evidence>
<evidence type="ECO:0000256" key="6">
    <source>
        <dbReference type="RuleBase" id="RU362079"/>
    </source>
</evidence>
<dbReference type="InterPro" id="IPR006156">
    <property type="entry name" value="Dihydroneopterin_aldolase"/>
</dbReference>
<accession>A0A1I0NUV8</accession>
<comment type="function">
    <text evidence="6">Catalyzes the conversion of 7,8-dihydroneopterin to 6-hydroxymethyl-7,8-dihydropterin.</text>
</comment>
<dbReference type="Gene3D" id="3.30.1130.10">
    <property type="match status" value="1"/>
</dbReference>
<dbReference type="NCBIfam" id="TIGR00525">
    <property type="entry name" value="folB"/>
    <property type="match status" value="1"/>
</dbReference>
<comment type="similarity">
    <text evidence="3 6">Belongs to the DHNA family.</text>
</comment>
<evidence type="ECO:0000313" key="9">
    <source>
        <dbReference type="Proteomes" id="UP000199373"/>
    </source>
</evidence>
<keyword evidence="5 6" id="KW-0456">Lyase</keyword>
<evidence type="ECO:0000256" key="1">
    <source>
        <dbReference type="ARBA" id="ARBA00001353"/>
    </source>
</evidence>
<evidence type="ECO:0000313" key="8">
    <source>
        <dbReference type="EMBL" id="SEW05432.1"/>
    </source>
</evidence>
<dbReference type="PANTHER" id="PTHR42844">
    <property type="entry name" value="DIHYDRONEOPTERIN ALDOLASE 1-RELATED"/>
    <property type="match status" value="1"/>
</dbReference>
<proteinExistence type="inferred from homology"/>
<name>A0A1I0NUV8_9BACT</name>
<dbReference type="EMBL" id="FOIQ01000003">
    <property type="protein sequence ID" value="SEW05432.1"/>
    <property type="molecule type" value="Genomic_DNA"/>
</dbReference>
<gene>
    <name evidence="8" type="ORF">SAMN04487850_1364</name>
</gene>
<organism evidence="8 9">
    <name type="scientific">Prevotella aff. ruminicola Tc2-24</name>
    <dbReference type="NCBI Taxonomy" id="81582"/>
    <lineage>
        <taxon>Bacteria</taxon>
        <taxon>Pseudomonadati</taxon>
        <taxon>Bacteroidota</taxon>
        <taxon>Bacteroidia</taxon>
        <taxon>Bacteroidales</taxon>
        <taxon>Prevotellaceae</taxon>
        <taxon>Prevotella</taxon>
    </lineage>
</organism>
<keyword evidence="9" id="KW-1185">Reference proteome</keyword>
<dbReference type="AlphaFoldDB" id="A0A1I0NUV8"/>
<dbReference type="SMART" id="SM00905">
    <property type="entry name" value="FolB"/>
    <property type="match status" value="1"/>
</dbReference>
<evidence type="ECO:0000256" key="5">
    <source>
        <dbReference type="ARBA" id="ARBA00023239"/>
    </source>
</evidence>
<reference evidence="8 9" key="1">
    <citation type="submission" date="2016-10" db="EMBL/GenBank/DDBJ databases">
        <authorList>
            <person name="de Groot N.N."/>
        </authorList>
    </citation>
    <scope>NUCLEOTIDE SEQUENCE [LARGE SCALE GENOMIC DNA]</scope>
    <source>
        <strain evidence="8 9">TC2-24</strain>
    </source>
</reference>
<sequence length="129" mass="14321">MSMLLESGFIYLKEVRFHAFHGVLPQERKVGAEFIVDLRVGYPLAEAMSSDKVDDTLNYATLYALLEREMRQPSNLLEHVAGRIAHAVQTAIPEVLSIDLKLTKCNPPMGADCAGAGVEIHLINDKTRQ</sequence>
<dbReference type="SUPFAM" id="SSF55620">
    <property type="entry name" value="Tetrahydrobiopterin biosynthesis enzymes-like"/>
    <property type="match status" value="1"/>
</dbReference>
<dbReference type="GO" id="GO:0005737">
    <property type="term" value="C:cytoplasm"/>
    <property type="evidence" value="ECO:0007669"/>
    <property type="project" value="TreeGrafter"/>
</dbReference>
<dbReference type="UniPathway" id="UPA00077">
    <property type="reaction ID" value="UER00154"/>
</dbReference>
<dbReference type="InterPro" id="IPR006157">
    <property type="entry name" value="FolB_dom"/>
</dbReference>
<feature type="domain" description="Dihydroneopterin aldolase/epimerase" evidence="7">
    <location>
        <begin position="10"/>
        <end position="122"/>
    </location>
</feature>
<comment type="pathway">
    <text evidence="2 6">Cofactor biosynthesis; tetrahydrofolate biosynthesis; 2-amino-4-hydroxy-6-hydroxymethyl-7,8-dihydropteridine diphosphate from 7,8-dihydroneopterin triphosphate: step 3/4.</text>
</comment>
<comment type="catalytic activity">
    <reaction evidence="1 6">
        <text>7,8-dihydroneopterin = 6-hydroxymethyl-7,8-dihydropterin + glycolaldehyde</text>
        <dbReference type="Rhea" id="RHEA:10540"/>
        <dbReference type="ChEBI" id="CHEBI:17001"/>
        <dbReference type="ChEBI" id="CHEBI:17071"/>
        <dbReference type="ChEBI" id="CHEBI:44841"/>
        <dbReference type="EC" id="4.1.2.25"/>
    </reaction>
</comment>
<dbReference type="PANTHER" id="PTHR42844:SF1">
    <property type="entry name" value="DIHYDRONEOPTERIN ALDOLASE 1-RELATED"/>
    <property type="match status" value="1"/>
</dbReference>
<dbReference type="EC" id="4.1.2.25" evidence="6"/>
<dbReference type="Pfam" id="PF02152">
    <property type="entry name" value="FolB"/>
    <property type="match status" value="1"/>
</dbReference>
<dbReference type="InterPro" id="IPR043133">
    <property type="entry name" value="GTP-CH-I_C/QueF"/>
</dbReference>
<dbReference type="GO" id="GO:0046656">
    <property type="term" value="P:folic acid biosynthetic process"/>
    <property type="evidence" value="ECO:0007669"/>
    <property type="project" value="UniProtKB-UniRule"/>
</dbReference>
<keyword evidence="4 6" id="KW-0289">Folate biosynthesis</keyword>
<evidence type="ECO:0000256" key="3">
    <source>
        <dbReference type="ARBA" id="ARBA00005708"/>
    </source>
</evidence>
<dbReference type="NCBIfam" id="TIGR00526">
    <property type="entry name" value="folB_dom"/>
    <property type="match status" value="1"/>
</dbReference>